<dbReference type="AlphaFoldDB" id="A0A8S9QN36"/>
<evidence type="ECO:0000256" key="1">
    <source>
        <dbReference type="SAM" id="MobiDB-lite"/>
    </source>
</evidence>
<organism evidence="2 3">
    <name type="scientific">Brassica cretica</name>
    <name type="common">Mustard</name>
    <dbReference type="NCBI Taxonomy" id="69181"/>
    <lineage>
        <taxon>Eukaryota</taxon>
        <taxon>Viridiplantae</taxon>
        <taxon>Streptophyta</taxon>
        <taxon>Embryophyta</taxon>
        <taxon>Tracheophyta</taxon>
        <taxon>Spermatophyta</taxon>
        <taxon>Magnoliopsida</taxon>
        <taxon>eudicotyledons</taxon>
        <taxon>Gunneridae</taxon>
        <taxon>Pentapetalae</taxon>
        <taxon>rosids</taxon>
        <taxon>malvids</taxon>
        <taxon>Brassicales</taxon>
        <taxon>Brassicaceae</taxon>
        <taxon>Brassiceae</taxon>
        <taxon>Brassica</taxon>
    </lineage>
</organism>
<feature type="region of interest" description="Disordered" evidence="1">
    <location>
        <begin position="26"/>
        <end position="84"/>
    </location>
</feature>
<protein>
    <submittedName>
        <fullName evidence="2">Uncharacterized protein</fullName>
    </submittedName>
</protein>
<dbReference type="Proteomes" id="UP000712600">
    <property type="component" value="Unassembled WGS sequence"/>
</dbReference>
<feature type="region of interest" description="Disordered" evidence="1">
    <location>
        <begin position="146"/>
        <end position="176"/>
    </location>
</feature>
<evidence type="ECO:0000313" key="3">
    <source>
        <dbReference type="Proteomes" id="UP000712600"/>
    </source>
</evidence>
<sequence length="176" mass="19801">MEDCVAQKIEVNELLKKGHLREFLSEKAKSHLSKETTGKPTEAAPVSPAQQDRVLNFSRPQAGQRPLDPRRKGTRFSGSPLGGTPVPCYEVLRVRSPGPPTFPGKRKTSDNANLPYFRIWKSLNYSSRLSLVHRSVLPEATQREAELQRQTDDLQGQVTGLHRTQEETNPELSLEF</sequence>
<evidence type="ECO:0000313" key="2">
    <source>
        <dbReference type="EMBL" id="KAF3539674.1"/>
    </source>
</evidence>
<comment type="caution">
    <text evidence="2">The sequence shown here is derived from an EMBL/GenBank/DDBJ whole genome shotgun (WGS) entry which is preliminary data.</text>
</comment>
<gene>
    <name evidence="2" type="ORF">F2Q69_00022703</name>
</gene>
<feature type="compositionally biased region" description="Basic and acidic residues" evidence="1">
    <location>
        <begin position="26"/>
        <end position="37"/>
    </location>
</feature>
<accession>A0A8S9QN36</accession>
<name>A0A8S9QN36_BRACR</name>
<proteinExistence type="predicted"/>
<reference evidence="2" key="1">
    <citation type="submission" date="2019-12" db="EMBL/GenBank/DDBJ databases">
        <title>Genome sequencing and annotation of Brassica cretica.</title>
        <authorList>
            <person name="Studholme D.J."/>
            <person name="Sarris P."/>
        </authorList>
    </citation>
    <scope>NUCLEOTIDE SEQUENCE</scope>
    <source>
        <strain evidence="2">PFS-109/04</strain>
        <tissue evidence="2">Leaf</tissue>
    </source>
</reference>
<dbReference type="EMBL" id="QGKX02001290">
    <property type="protein sequence ID" value="KAF3539674.1"/>
    <property type="molecule type" value="Genomic_DNA"/>
</dbReference>